<keyword evidence="2 11" id="KW-0813">Transport</keyword>
<keyword evidence="8 12" id="KW-0798">TonB box</keyword>
<dbReference type="SUPFAM" id="SSF56935">
    <property type="entry name" value="Porins"/>
    <property type="match status" value="1"/>
</dbReference>
<keyword evidence="4" id="KW-0410">Iron transport</keyword>
<evidence type="ECO:0000256" key="6">
    <source>
        <dbReference type="ARBA" id="ARBA00023004"/>
    </source>
</evidence>
<dbReference type="Gene3D" id="2.40.170.20">
    <property type="entry name" value="TonB-dependent receptor, beta-barrel domain"/>
    <property type="match status" value="1"/>
</dbReference>
<dbReference type="EMBL" id="CP119326">
    <property type="protein sequence ID" value="WEK40666.1"/>
    <property type="molecule type" value="Genomic_DNA"/>
</dbReference>
<keyword evidence="3 11" id="KW-1134">Transmembrane beta strand</keyword>
<dbReference type="Proteomes" id="UP001213664">
    <property type="component" value="Chromosome"/>
</dbReference>
<evidence type="ECO:0000313" key="17">
    <source>
        <dbReference type="EMBL" id="WEK40666.1"/>
    </source>
</evidence>
<evidence type="ECO:0000256" key="14">
    <source>
        <dbReference type="SAM" id="SignalP"/>
    </source>
</evidence>
<accession>A0AAJ5X0W1</accession>
<reference evidence="17" key="1">
    <citation type="submission" date="2023-03" db="EMBL/GenBank/DDBJ databases">
        <title>Andean soil-derived lignocellulolytic bacterial consortium as a source of novel taxa and putative plastic-active enzymes.</title>
        <authorList>
            <person name="Diaz-Garcia L."/>
            <person name="Chuvochina M."/>
            <person name="Feuerriegel G."/>
            <person name="Bunk B."/>
            <person name="Sproer C."/>
            <person name="Streit W.R."/>
            <person name="Rodriguez L.M."/>
            <person name="Overmann J."/>
            <person name="Jimenez D.J."/>
        </authorList>
    </citation>
    <scope>NUCLEOTIDE SEQUENCE</scope>
    <source>
        <strain evidence="17">MAG 833</strain>
    </source>
</reference>
<dbReference type="InterPro" id="IPR036942">
    <property type="entry name" value="Beta-barrel_TonB_sf"/>
</dbReference>
<keyword evidence="10 11" id="KW-0998">Cell outer membrane</keyword>
<dbReference type="Pfam" id="PF00593">
    <property type="entry name" value="TonB_dep_Rec_b-barrel"/>
    <property type="match status" value="1"/>
</dbReference>
<feature type="region of interest" description="Disordered" evidence="13">
    <location>
        <begin position="266"/>
        <end position="288"/>
    </location>
</feature>
<keyword evidence="5 11" id="KW-0812">Transmembrane</keyword>
<dbReference type="InterPro" id="IPR039426">
    <property type="entry name" value="TonB-dep_rcpt-like"/>
</dbReference>
<evidence type="ECO:0000313" key="18">
    <source>
        <dbReference type="Proteomes" id="UP001213664"/>
    </source>
</evidence>
<keyword evidence="14" id="KW-0732">Signal</keyword>
<comment type="similarity">
    <text evidence="11 12">Belongs to the TonB-dependent receptor family.</text>
</comment>
<dbReference type="GO" id="GO:0006826">
    <property type="term" value="P:iron ion transport"/>
    <property type="evidence" value="ECO:0007669"/>
    <property type="project" value="UniProtKB-KW"/>
</dbReference>
<keyword evidence="17" id="KW-0675">Receptor</keyword>
<dbReference type="GO" id="GO:0009279">
    <property type="term" value="C:cell outer membrane"/>
    <property type="evidence" value="ECO:0007669"/>
    <property type="project" value="UniProtKB-SubCell"/>
</dbReference>
<evidence type="ECO:0000256" key="1">
    <source>
        <dbReference type="ARBA" id="ARBA00004571"/>
    </source>
</evidence>
<proteinExistence type="inferred from homology"/>
<feature type="domain" description="TonB-dependent receptor plug" evidence="16">
    <location>
        <begin position="57"/>
        <end position="166"/>
    </location>
</feature>
<keyword evidence="7" id="KW-0406">Ion transport</keyword>
<evidence type="ECO:0000259" key="16">
    <source>
        <dbReference type="Pfam" id="PF07715"/>
    </source>
</evidence>
<keyword evidence="9 11" id="KW-0472">Membrane</keyword>
<protein>
    <submittedName>
        <fullName evidence="17">TonB-dependent receptor</fullName>
    </submittedName>
</protein>
<evidence type="ECO:0000259" key="15">
    <source>
        <dbReference type="Pfam" id="PF00593"/>
    </source>
</evidence>
<keyword evidence="6" id="KW-0408">Iron</keyword>
<evidence type="ECO:0000256" key="9">
    <source>
        <dbReference type="ARBA" id="ARBA00023136"/>
    </source>
</evidence>
<feature type="chain" id="PRO_5042547071" evidence="14">
    <location>
        <begin position="25"/>
        <end position="747"/>
    </location>
</feature>
<organism evidence="17 18">
    <name type="scientific">Candidatus Brevundimonas colombiensis</name>
    <dbReference type="NCBI Taxonomy" id="3121376"/>
    <lineage>
        <taxon>Bacteria</taxon>
        <taxon>Pseudomonadati</taxon>
        <taxon>Pseudomonadota</taxon>
        <taxon>Alphaproteobacteria</taxon>
        <taxon>Caulobacterales</taxon>
        <taxon>Caulobacteraceae</taxon>
        <taxon>Brevundimonas</taxon>
    </lineage>
</organism>
<feature type="domain" description="TonB-dependent receptor-like beta-barrel" evidence="15">
    <location>
        <begin position="269"/>
        <end position="708"/>
    </location>
</feature>
<evidence type="ECO:0000256" key="7">
    <source>
        <dbReference type="ARBA" id="ARBA00023065"/>
    </source>
</evidence>
<evidence type="ECO:0000256" key="13">
    <source>
        <dbReference type="SAM" id="MobiDB-lite"/>
    </source>
</evidence>
<evidence type="ECO:0000256" key="8">
    <source>
        <dbReference type="ARBA" id="ARBA00023077"/>
    </source>
</evidence>
<gene>
    <name evidence="17" type="ORF">P0Y50_03390</name>
</gene>
<evidence type="ECO:0000256" key="4">
    <source>
        <dbReference type="ARBA" id="ARBA00022496"/>
    </source>
</evidence>
<feature type="signal peptide" evidence="14">
    <location>
        <begin position="1"/>
        <end position="24"/>
    </location>
</feature>
<dbReference type="InterPro" id="IPR012910">
    <property type="entry name" value="Plug_dom"/>
</dbReference>
<evidence type="ECO:0000256" key="2">
    <source>
        <dbReference type="ARBA" id="ARBA00022448"/>
    </source>
</evidence>
<dbReference type="PANTHER" id="PTHR32552:SF81">
    <property type="entry name" value="TONB-DEPENDENT OUTER MEMBRANE RECEPTOR"/>
    <property type="match status" value="1"/>
</dbReference>
<dbReference type="InterPro" id="IPR000531">
    <property type="entry name" value="Beta-barrel_TonB"/>
</dbReference>
<evidence type="ECO:0000256" key="12">
    <source>
        <dbReference type="RuleBase" id="RU003357"/>
    </source>
</evidence>
<dbReference type="CDD" id="cd01347">
    <property type="entry name" value="ligand_gated_channel"/>
    <property type="match status" value="1"/>
</dbReference>
<dbReference type="Pfam" id="PF07715">
    <property type="entry name" value="Plug"/>
    <property type="match status" value="1"/>
</dbReference>
<dbReference type="PANTHER" id="PTHR32552">
    <property type="entry name" value="FERRICHROME IRON RECEPTOR-RELATED"/>
    <property type="match status" value="1"/>
</dbReference>
<evidence type="ECO:0000256" key="5">
    <source>
        <dbReference type="ARBA" id="ARBA00022692"/>
    </source>
</evidence>
<name>A0AAJ5X0W1_9CAUL</name>
<evidence type="ECO:0000256" key="11">
    <source>
        <dbReference type="PROSITE-ProRule" id="PRU01360"/>
    </source>
</evidence>
<dbReference type="AlphaFoldDB" id="A0AAJ5X0W1"/>
<dbReference type="PROSITE" id="PS52016">
    <property type="entry name" value="TONB_DEPENDENT_REC_3"/>
    <property type="match status" value="1"/>
</dbReference>
<evidence type="ECO:0000256" key="3">
    <source>
        <dbReference type="ARBA" id="ARBA00022452"/>
    </source>
</evidence>
<evidence type="ECO:0000256" key="10">
    <source>
        <dbReference type="ARBA" id="ARBA00023237"/>
    </source>
</evidence>
<comment type="subcellular location">
    <subcellularLocation>
        <location evidence="1 11">Cell outer membrane</location>
        <topology evidence="1 11">Multi-pass membrane protein</topology>
    </subcellularLocation>
</comment>
<sequence>MNRHVKCALLAGAAWGVLAGASVAQDVETAVQAANANQDAATVDDIVVTARRRVESLQDVPVAVTAVSGEQLEARGALDITELARSTPSLTLNAARGSNSTLISFIRGVGQQDPLWGFDPGVGLYIDDVYVARPQAAVLDIFDVERVEVLRGPQGTLYGRNTIGGAIKYVTSRINADEPEGRLRASYGSYNQRDVIASAQLPFNDQFKVSAALARYLRDGYGTNLNTGNEHYNKDVTAFRASAEWSPTDNLFFRLAGDLVNDDSNARHGHREVAPSPSDVYDTNAGAGDKNRVQTRGLSLTGEWEMSDMFTFKSITAYRDGFTRGNIDFDNLPQPILDIPAAYNDDQFSQEFQVLVSAGRLNGVAGVFYMDANASGAFDTVVGLANLTTLTSGSVATKSYAAFADFSYDVTDALSVSVGGRFTKDEKEGTVFRQQYLGIRSPYFGNNAAVPLGLPRTNYTRTRDFEKFTPRVSVNYKFGPDLTAYASWGEGFKSGGFDMRGDAVLYPATVNGYAPETVETYEIGLKGSLLDRRLTFATAIFDSSYEDQQITTQYPAGATVASVVDNVGSSSIRGWEFEGRFRPTSALTLNASLSYIDAKFDQFLAYIPTASGNTSCPTLPGCVVDVSSQRHFQNTPEWTGSIGATYNWFMANGSSIAFIPSVAYRGAYQQFETPSPLLDQGAYWMYDASIVWTSSNDRLTFGVHGKNLGDERYRVGGYSFPGALTGDSIIGFYGPPRTVTATLGLKF</sequence>